<accession>A0A174NB44</accession>
<proteinExistence type="predicted"/>
<dbReference type="EMBL" id="CYZE01000031">
    <property type="protein sequence ID" value="CUP43640.1"/>
    <property type="molecule type" value="Genomic_DNA"/>
</dbReference>
<keyword evidence="1" id="KW-0175">Coiled coil</keyword>
<evidence type="ECO:0000256" key="1">
    <source>
        <dbReference type="SAM" id="Coils"/>
    </source>
</evidence>
<dbReference type="InterPro" id="IPR042070">
    <property type="entry name" value="PucR_C-HTH_sf"/>
</dbReference>
<protein>
    <submittedName>
        <fullName evidence="3">Transcriptional regulator</fullName>
    </submittedName>
</protein>
<dbReference type="Gene3D" id="1.10.10.2840">
    <property type="entry name" value="PucR C-terminal helix-turn-helix domain"/>
    <property type="match status" value="1"/>
</dbReference>
<dbReference type="Pfam" id="PF13556">
    <property type="entry name" value="HTH_30"/>
    <property type="match status" value="1"/>
</dbReference>
<dbReference type="RefSeq" id="WP_055660704.1">
    <property type="nucleotide sequence ID" value="NZ_CABIXC010000031.1"/>
</dbReference>
<evidence type="ECO:0000313" key="3">
    <source>
        <dbReference type="EMBL" id="CUP43640.1"/>
    </source>
</evidence>
<dbReference type="PANTHER" id="PTHR33744">
    <property type="entry name" value="CARBOHYDRATE DIACID REGULATOR"/>
    <property type="match status" value="1"/>
</dbReference>
<dbReference type="InterPro" id="IPR025736">
    <property type="entry name" value="PucR_C-HTH_dom"/>
</dbReference>
<evidence type="ECO:0000259" key="2">
    <source>
        <dbReference type="Pfam" id="PF13556"/>
    </source>
</evidence>
<reference evidence="3 4" key="1">
    <citation type="submission" date="2015-09" db="EMBL/GenBank/DDBJ databases">
        <authorList>
            <consortium name="Pathogen Informatics"/>
        </authorList>
    </citation>
    <scope>NUCLEOTIDE SEQUENCE [LARGE SCALE GENOMIC DNA]</scope>
    <source>
        <strain evidence="3 4">2789STDY5608850</strain>
    </source>
</reference>
<gene>
    <name evidence="3" type="ORF">ERS852407_05941</name>
</gene>
<sequence length="518" mass="58623">MKLKLEYLAGCGTFSECRFRTPFYEKEVSSLAFICSSGPAVWEPQSLLLVCAGMIPGGGEQLALWLDERKGRGAAGFLADLSGEEEERIDALAKACRERELVFGTVAADRFVSLINEYSHLIASRTDGTVRAYDRVLEDLQHRFYISGTDSLLDGLSYWTGCQAALIVGQDTFVKPPVPVLNEAVFYPAYWRKEPQKSPLSHVSLYSSSYSEKMLLQAELFKNRLPFGVLCLIGEEGRFEPSDYILLNYASILCTGIDDYKRRSRRIEAAMEMICGGQMPDSSVTNLFPESGYALVLREQKTDGAADGKKEYLSYLIHHYFPQQLCYSFSAEGSLRLFVSTEDVDHFGRRLLDILDGAGKRCRAGVSRYYTISQAVTAFFEAESAAHIAGLLEYGERICYYHDLGIYRLLNYPENSWPINQMLGEMDELLNQMDEEKRDVLAMTVRVFVKCKFNYQKTADKLYTHVNTVRYRIKLIEDLWDADLSSDEGRLLFSVLAKLLPLWMKSGCYSGTLPREGE</sequence>
<feature type="coiled-coil region" evidence="1">
    <location>
        <begin position="419"/>
        <end position="446"/>
    </location>
</feature>
<name>A0A174NB44_9FIRM</name>
<feature type="domain" description="PucR C-terminal helix-turn-helix" evidence="2">
    <location>
        <begin position="441"/>
        <end position="495"/>
    </location>
</feature>
<evidence type="ECO:0000313" key="4">
    <source>
        <dbReference type="Proteomes" id="UP000095651"/>
    </source>
</evidence>
<dbReference type="AlphaFoldDB" id="A0A174NB44"/>
<organism evidence="3 4">
    <name type="scientific">Hungatella hathewayi</name>
    <dbReference type="NCBI Taxonomy" id="154046"/>
    <lineage>
        <taxon>Bacteria</taxon>
        <taxon>Bacillati</taxon>
        <taxon>Bacillota</taxon>
        <taxon>Clostridia</taxon>
        <taxon>Lachnospirales</taxon>
        <taxon>Lachnospiraceae</taxon>
        <taxon>Hungatella</taxon>
    </lineage>
</organism>
<dbReference type="InterPro" id="IPR051448">
    <property type="entry name" value="CdaR-like_regulators"/>
</dbReference>
<dbReference type="Proteomes" id="UP000095651">
    <property type="component" value="Unassembled WGS sequence"/>
</dbReference>